<keyword evidence="5 9" id="KW-0963">Cytoplasm</keyword>
<dbReference type="InterPro" id="IPR033694">
    <property type="entry name" value="PGPEP1_Cys_AS"/>
</dbReference>
<feature type="active site" evidence="9 11">
    <location>
        <position position="143"/>
    </location>
</feature>
<dbReference type="Pfam" id="PF01470">
    <property type="entry name" value="Peptidase_C15"/>
    <property type="match status" value="1"/>
</dbReference>
<name>A0ABN4PMI2_YERET</name>
<evidence type="ECO:0000256" key="4">
    <source>
        <dbReference type="ARBA" id="ARBA00006641"/>
    </source>
</evidence>
<evidence type="ECO:0000256" key="5">
    <source>
        <dbReference type="ARBA" id="ARBA00022490"/>
    </source>
</evidence>
<dbReference type="PIRSF" id="PIRSF015592">
    <property type="entry name" value="Prld-crbxl_pptds"/>
    <property type="match status" value="1"/>
</dbReference>
<dbReference type="PANTHER" id="PTHR23402:SF1">
    <property type="entry name" value="PYROGLUTAMYL-PEPTIDASE I"/>
    <property type="match status" value="1"/>
</dbReference>
<feature type="active site" evidence="9 10">
    <location>
        <position position="80"/>
    </location>
</feature>
<evidence type="ECO:0000256" key="7">
    <source>
        <dbReference type="ARBA" id="ARBA00022801"/>
    </source>
</evidence>
<dbReference type="Gene3D" id="3.40.630.20">
    <property type="entry name" value="Peptidase C15, pyroglutamyl peptidase I-like"/>
    <property type="match status" value="1"/>
</dbReference>
<dbReference type="NCBIfam" id="TIGR00504">
    <property type="entry name" value="pyro_pdase"/>
    <property type="match status" value="1"/>
</dbReference>
<dbReference type="PRINTS" id="PR00706">
    <property type="entry name" value="PYROGLUPTASE"/>
</dbReference>
<dbReference type="InterPro" id="IPR033693">
    <property type="entry name" value="PGPEP1_Glu_AS"/>
</dbReference>
<keyword evidence="7 9" id="KW-0378">Hydrolase</keyword>
<feature type="active site" evidence="9">
    <location>
        <position position="167"/>
    </location>
</feature>
<evidence type="ECO:0000256" key="8">
    <source>
        <dbReference type="ARBA" id="ARBA00022807"/>
    </source>
</evidence>
<keyword evidence="6 9" id="KW-0645">Protease</keyword>
<dbReference type="PROSITE" id="PS01334">
    <property type="entry name" value="PYRASE_CYS"/>
    <property type="match status" value="1"/>
</dbReference>
<dbReference type="Proteomes" id="UP000266744">
    <property type="component" value="Chromosome"/>
</dbReference>
<evidence type="ECO:0000256" key="9">
    <source>
        <dbReference type="HAMAP-Rule" id="MF_00417"/>
    </source>
</evidence>
<reference evidence="13" key="1">
    <citation type="journal article" date="2016" name="Toxins">
        <title>The Draft Genome Sequence of the Yersinia entomophaga Entomopathogenic Type Strain MH96T.</title>
        <authorList>
            <person name="Hurst M.R."/>
            <person name="Beattie A."/>
            <person name="Altermann E."/>
            <person name="Moraga R.M."/>
            <person name="Harper L.A."/>
            <person name="Calder J."/>
            <person name="Laugraud A."/>
        </authorList>
    </citation>
    <scope>NUCLEOTIDE SEQUENCE [LARGE SCALE GENOMIC DNA]</scope>
    <source>
        <strain evidence="13">MH96</strain>
    </source>
</reference>
<evidence type="ECO:0000256" key="6">
    <source>
        <dbReference type="ARBA" id="ARBA00022670"/>
    </source>
</evidence>
<comment type="catalytic activity">
    <reaction evidence="1 9 10">
        <text>Release of an N-terminal pyroglutamyl group from a polypeptide, the second amino acid generally not being Pro.</text>
        <dbReference type="EC" id="3.4.19.3"/>
    </reaction>
</comment>
<evidence type="ECO:0000256" key="1">
    <source>
        <dbReference type="ARBA" id="ARBA00001770"/>
    </source>
</evidence>
<dbReference type="PANTHER" id="PTHR23402">
    <property type="entry name" value="PROTEASE FAMILY C15 PYROGLUTAMYL-PEPTIDASE I-RELATED"/>
    <property type="match status" value="1"/>
</dbReference>
<evidence type="ECO:0000256" key="11">
    <source>
        <dbReference type="PROSITE-ProRule" id="PRU10077"/>
    </source>
</evidence>
<dbReference type="InterPro" id="IPR016125">
    <property type="entry name" value="Peptidase_C15-like"/>
</dbReference>
<dbReference type="CDD" id="cd00501">
    <property type="entry name" value="Peptidase_C15"/>
    <property type="match status" value="1"/>
</dbReference>
<accession>A0ABN4PMI2</accession>
<protein>
    <recommendedName>
        <fullName evidence="9">Pyrrolidone-carboxylate peptidase</fullName>
        <ecNumber evidence="9">3.4.19.3</ecNumber>
    </recommendedName>
    <alternativeName>
        <fullName evidence="9">5-oxoprolyl-peptidase</fullName>
    </alternativeName>
    <alternativeName>
        <fullName evidence="9">Pyroglutamyl-peptidase I</fullName>
        <shortName evidence="9">PGP-I</shortName>
        <shortName evidence="9">Pyrase</shortName>
    </alternativeName>
</protein>
<sequence>MKNVLITGFEPFGGERVNPSWEVVKQLNDLQLSGVRVVAHQLPCAFGEALTSLNAAIDATQPVLVLAIGQAGGRADITIERVAINVDDARIADNLGQQPVDQPIVPDGPVAYFTRLPIKAMVQGIREAGIPASVSQTAGTYVCNHVMYGLLHRLHQQDNEVKGGFIHIPYLPEQAVNHPGSPSMSAQSVLIALEVAISVALQIEHDLHISGGATH</sequence>
<comment type="similarity">
    <text evidence="4 9">Belongs to the peptidase C15 family.</text>
</comment>
<comment type="subcellular location">
    <subcellularLocation>
        <location evidence="3 9">Cytoplasm</location>
    </subcellularLocation>
</comment>
<keyword evidence="8 9" id="KW-0788">Thiol protease</keyword>
<dbReference type="NCBIfam" id="NF009676">
    <property type="entry name" value="PRK13197.1"/>
    <property type="match status" value="1"/>
</dbReference>
<comment type="subunit">
    <text evidence="9">Homotetramer.</text>
</comment>
<evidence type="ECO:0000256" key="3">
    <source>
        <dbReference type="ARBA" id="ARBA00004496"/>
    </source>
</evidence>
<dbReference type="EMBL" id="CP010029">
    <property type="protein sequence ID" value="ANI28498.1"/>
    <property type="molecule type" value="Genomic_DNA"/>
</dbReference>
<evidence type="ECO:0000313" key="13">
    <source>
        <dbReference type="Proteomes" id="UP000266744"/>
    </source>
</evidence>
<comment type="function">
    <text evidence="2 9">Removes 5-oxoproline from various penultimate amino acid residues except L-proline.</text>
</comment>
<evidence type="ECO:0000313" key="12">
    <source>
        <dbReference type="EMBL" id="ANI28498.1"/>
    </source>
</evidence>
<evidence type="ECO:0000256" key="2">
    <source>
        <dbReference type="ARBA" id="ARBA00002280"/>
    </source>
</evidence>
<dbReference type="HAMAP" id="MF_00417">
    <property type="entry name" value="Pyrrolid_peptidase"/>
    <property type="match status" value="1"/>
</dbReference>
<keyword evidence="13" id="KW-1185">Reference proteome</keyword>
<dbReference type="InterPro" id="IPR000816">
    <property type="entry name" value="Peptidase_C15"/>
</dbReference>
<dbReference type="RefSeq" id="WP_064512509.1">
    <property type="nucleotide sequence ID" value="NZ_CBCSBH010000022.1"/>
</dbReference>
<dbReference type="SUPFAM" id="SSF53182">
    <property type="entry name" value="Pyrrolidone carboxyl peptidase (pyroglutamate aminopeptidase)"/>
    <property type="match status" value="1"/>
</dbReference>
<dbReference type="InterPro" id="IPR029762">
    <property type="entry name" value="PGP-I_bact-type"/>
</dbReference>
<dbReference type="EC" id="3.4.19.3" evidence="9"/>
<dbReference type="InterPro" id="IPR036440">
    <property type="entry name" value="Peptidase_C15-like_sf"/>
</dbReference>
<proteinExistence type="inferred from homology"/>
<dbReference type="PROSITE" id="PS01333">
    <property type="entry name" value="PYRASE_GLU"/>
    <property type="match status" value="1"/>
</dbReference>
<evidence type="ECO:0000256" key="10">
    <source>
        <dbReference type="PROSITE-ProRule" id="PRU10076"/>
    </source>
</evidence>
<gene>
    <name evidence="9" type="primary">pcp</name>
    <name evidence="12" type="ORF">PL78_01420</name>
</gene>
<organism evidence="12 13">
    <name type="scientific">Yersinia entomophaga</name>
    <dbReference type="NCBI Taxonomy" id="935293"/>
    <lineage>
        <taxon>Bacteria</taxon>
        <taxon>Pseudomonadati</taxon>
        <taxon>Pseudomonadota</taxon>
        <taxon>Gammaproteobacteria</taxon>
        <taxon>Enterobacterales</taxon>
        <taxon>Yersiniaceae</taxon>
        <taxon>Yersinia</taxon>
    </lineage>
</organism>